<keyword evidence="4" id="KW-0648">Protein biosynthesis</keyword>
<dbReference type="InterPro" id="IPR050081">
    <property type="entry name" value="Ile-tRNA_ligase"/>
</dbReference>
<sequence length="112" mass="12638">MAAKKASGGEKQEEGRYKHTVDLPKTTFGMRANALENFVLQDVPPYANADLHMGHALNKILKDIINRYKILQNYKVHYVPGWDCHGLPIELKVLQSMDQEARICKSKGGQIC</sequence>
<keyword evidence="3" id="KW-0067">ATP-binding</keyword>
<keyword evidence="1" id="KW-0436">Ligase</keyword>
<dbReference type="Gene3D" id="3.40.50.620">
    <property type="entry name" value="HUPs"/>
    <property type="match status" value="1"/>
</dbReference>
<evidence type="ECO:0000256" key="6">
    <source>
        <dbReference type="SAM" id="MobiDB-lite"/>
    </source>
</evidence>
<evidence type="ECO:0000256" key="4">
    <source>
        <dbReference type="ARBA" id="ARBA00022917"/>
    </source>
</evidence>
<dbReference type="SUPFAM" id="SSF52374">
    <property type="entry name" value="Nucleotidylyl transferase"/>
    <property type="match status" value="1"/>
</dbReference>
<keyword evidence="5" id="KW-0030">Aminoacyl-tRNA synthetase</keyword>
<protein>
    <recommendedName>
        <fullName evidence="7">Aminoacyl-tRNA synthetase class Ia domain-containing protein</fullName>
    </recommendedName>
</protein>
<evidence type="ECO:0000256" key="1">
    <source>
        <dbReference type="ARBA" id="ARBA00022598"/>
    </source>
</evidence>
<dbReference type="InterPro" id="IPR001412">
    <property type="entry name" value="aa-tRNA-synth_I_CS"/>
</dbReference>
<feature type="region of interest" description="Disordered" evidence="6">
    <location>
        <begin position="1"/>
        <end position="20"/>
    </location>
</feature>
<evidence type="ECO:0000256" key="5">
    <source>
        <dbReference type="ARBA" id="ARBA00023146"/>
    </source>
</evidence>
<dbReference type="InterPro" id="IPR002300">
    <property type="entry name" value="aa-tRNA-synth_Ia"/>
</dbReference>
<accession>A0A3N7FM14</accession>
<dbReference type="PROSITE" id="PS00178">
    <property type="entry name" value="AA_TRNA_LIGASE_I"/>
    <property type="match status" value="1"/>
</dbReference>
<reference evidence="8 9" key="1">
    <citation type="journal article" date="2006" name="Science">
        <title>The genome of black cottonwood, Populus trichocarpa (Torr. &amp; Gray).</title>
        <authorList>
            <person name="Tuskan G.A."/>
            <person name="Difazio S."/>
            <person name="Jansson S."/>
            <person name="Bohlmann J."/>
            <person name="Grigoriev I."/>
            <person name="Hellsten U."/>
            <person name="Putnam N."/>
            <person name="Ralph S."/>
            <person name="Rombauts S."/>
            <person name="Salamov A."/>
            <person name="Schein J."/>
            <person name="Sterck L."/>
            <person name="Aerts A."/>
            <person name="Bhalerao R.R."/>
            <person name="Bhalerao R.P."/>
            <person name="Blaudez D."/>
            <person name="Boerjan W."/>
            <person name="Brun A."/>
            <person name="Brunner A."/>
            <person name="Busov V."/>
            <person name="Campbell M."/>
            <person name="Carlson J."/>
            <person name="Chalot M."/>
            <person name="Chapman J."/>
            <person name="Chen G.L."/>
            <person name="Cooper D."/>
            <person name="Coutinho P.M."/>
            <person name="Couturier J."/>
            <person name="Covert S."/>
            <person name="Cronk Q."/>
            <person name="Cunningham R."/>
            <person name="Davis J."/>
            <person name="Degroeve S."/>
            <person name="Dejardin A."/>
            <person name="Depamphilis C."/>
            <person name="Detter J."/>
            <person name="Dirks B."/>
            <person name="Dubchak I."/>
            <person name="Duplessis S."/>
            <person name="Ehlting J."/>
            <person name="Ellis B."/>
            <person name="Gendler K."/>
            <person name="Goodstein D."/>
            <person name="Gribskov M."/>
            <person name="Grimwood J."/>
            <person name="Groover A."/>
            <person name="Gunter L."/>
            <person name="Hamberger B."/>
            <person name="Heinze B."/>
            <person name="Helariutta Y."/>
            <person name="Henrissat B."/>
            <person name="Holligan D."/>
            <person name="Holt R."/>
            <person name="Huang W."/>
            <person name="Islam-Faridi N."/>
            <person name="Jones S."/>
            <person name="Jones-Rhoades M."/>
            <person name="Jorgensen R."/>
            <person name="Joshi C."/>
            <person name="Kangasjarvi J."/>
            <person name="Karlsson J."/>
            <person name="Kelleher C."/>
            <person name="Kirkpatrick R."/>
            <person name="Kirst M."/>
            <person name="Kohler A."/>
            <person name="Kalluri U."/>
            <person name="Larimer F."/>
            <person name="Leebens-Mack J."/>
            <person name="Leple J.C."/>
            <person name="Locascio P."/>
            <person name="Lou Y."/>
            <person name="Lucas S."/>
            <person name="Martin F."/>
            <person name="Montanini B."/>
            <person name="Napoli C."/>
            <person name="Nelson D.R."/>
            <person name="Nelson C."/>
            <person name="Nieminen K."/>
            <person name="Nilsson O."/>
            <person name="Pereda V."/>
            <person name="Peter G."/>
            <person name="Philippe R."/>
            <person name="Pilate G."/>
            <person name="Poliakov A."/>
            <person name="Razumovskaya J."/>
            <person name="Richardson P."/>
            <person name="Rinaldi C."/>
            <person name="Ritland K."/>
            <person name="Rouze P."/>
            <person name="Ryaboy D."/>
            <person name="Schmutz J."/>
            <person name="Schrader J."/>
            <person name="Segerman B."/>
            <person name="Shin H."/>
            <person name="Siddiqui A."/>
            <person name="Sterky F."/>
            <person name="Terry A."/>
            <person name="Tsai C.J."/>
            <person name="Uberbacher E."/>
            <person name="Unneberg P."/>
            <person name="Vahala J."/>
            <person name="Wall K."/>
            <person name="Wessler S."/>
            <person name="Yang G."/>
            <person name="Yin T."/>
            <person name="Douglas C."/>
            <person name="Marra M."/>
            <person name="Sandberg G."/>
            <person name="Van de Peer Y."/>
            <person name="Rokhsar D."/>
        </authorList>
    </citation>
    <scope>NUCLEOTIDE SEQUENCE [LARGE SCALE GENOMIC DNA]</scope>
    <source>
        <strain evidence="9">cv. Nisqually</strain>
    </source>
</reference>
<feature type="domain" description="Aminoacyl-tRNA synthetase class Ia" evidence="7">
    <location>
        <begin position="34"/>
        <end position="102"/>
    </location>
</feature>
<dbReference type="InterPro" id="IPR014729">
    <property type="entry name" value="Rossmann-like_a/b/a_fold"/>
</dbReference>
<name>A0A3N7FM14_POPTR</name>
<evidence type="ECO:0000313" key="9">
    <source>
        <dbReference type="Proteomes" id="UP000006729"/>
    </source>
</evidence>
<dbReference type="GO" id="GO:0004812">
    <property type="term" value="F:aminoacyl-tRNA ligase activity"/>
    <property type="evidence" value="ECO:0007669"/>
    <property type="project" value="UniProtKB-KW"/>
</dbReference>
<feature type="compositionally biased region" description="Basic and acidic residues" evidence="6">
    <location>
        <begin position="7"/>
        <end position="20"/>
    </location>
</feature>
<dbReference type="STRING" id="3694.A0A3N7FM14"/>
<dbReference type="InParanoid" id="A0A3N7FM14"/>
<evidence type="ECO:0000256" key="2">
    <source>
        <dbReference type="ARBA" id="ARBA00022741"/>
    </source>
</evidence>
<proteinExistence type="predicted"/>
<dbReference type="GO" id="GO:0048608">
    <property type="term" value="P:reproductive structure development"/>
    <property type="evidence" value="ECO:0007669"/>
    <property type="project" value="UniProtKB-ARBA"/>
</dbReference>
<dbReference type="EMBL" id="CM009297">
    <property type="protein sequence ID" value="RQO95110.1"/>
    <property type="molecule type" value="Genomic_DNA"/>
</dbReference>
<keyword evidence="2" id="KW-0547">Nucleotide-binding</keyword>
<dbReference type="GO" id="GO:0006418">
    <property type="term" value="P:tRNA aminoacylation for protein translation"/>
    <property type="evidence" value="ECO:0007669"/>
    <property type="project" value="InterPro"/>
</dbReference>
<dbReference type="PANTHER" id="PTHR42765">
    <property type="entry name" value="SOLEUCYL-TRNA SYNTHETASE"/>
    <property type="match status" value="1"/>
</dbReference>
<evidence type="ECO:0000313" key="8">
    <source>
        <dbReference type="EMBL" id="RQO95110.1"/>
    </source>
</evidence>
<gene>
    <name evidence="8" type="ORF">POPTR_008G222301</name>
</gene>
<evidence type="ECO:0000256" key="3">
    <source>
        <dbReference type="ARBA" id="ARBA00022840"/>
    </source>
</evidence>
<dbReference type="PANTHER" id="PTHR42765:SF1">
    <property type="entry name" value="ISOLEUCINE--TRNA LIGASE, MITOCHONDRIAL"/>
    <property type="match status" value="1"/>
</dbReference>
<dbReference type="GO" id="GO:0009791">
    <property type="term" value="P:post-embryonic development"/>
    <property type="evidence" value="ECO:0007669"/>
    <property type="project" value="UniProtKB-ARBA"/>
</dbReference>
<dbReference type="Pfam" id="PF00133">
    <property type="entry name" value="tRNA-synt_1"/>
    <property type="match status" value="1"/>
</dbReference>
<keyword evidence="9" id="KW-1185">Reference proteome</keyword>
<evidence type="ECO:0000259" key="7">
    <source>
        <dbReference type="Pfam" id="PF00133"/>
    </source>
</evidence>
<dbReference type="AlphaFoldDB" id="A0A3N7FM14"/>
<organism evidence="8 9">
    <name type="scientific">Populus trichocarpa</name>
    <name type="common">Western balsam poplar</name>
    <name type="synonym">Populus balsamifera subsp. trichocarpa</name>
    <dbReference type="NCBI Taxonomy" id="3694"/>
    <lineage>
        <taxon>Eukaryota</taxon>
        <taxon>Viridiplantae</taxon>
        <taxon>Streptophyta</taxon>
        <taxon>Embryophyta</taxon>
        <taxon>Tracheophyta</taxon>
        <taxon>Spermatophyta</taxon>
        <taxon>Magnoliopsida</taxon>
        <taxon>eudicotyledons</taxon>
        <taxon>Gunneridae</taxon>
        <taxon>Pentapetalae</taxon>
        <taxon>rosids</taxon>
        <taxon>fabids</taxon>
        <taxon>Malpighiales</taxon>
        <taxon>Salicaceae</taxon>
        <taxon>Saliceae</taxon>
        <taxon>Populus</taxon>
    </lineage>
</organism>
<dbReference type="Proteomes" id="UP000006729">
    <property type="component" value="Chromosome 8"/>
</dbReference>
<dbReference type="GO" id="GO:0005524">
    <property type="term" value="F:ATP binding"/>
    <property type="evidence" value="ECO:0007669"/>
    <property type="project" value="UniProtKB-KW"/>
</dbReference>